<dbReference type="PANTHER" id="PTHR34853">
    <property type="match status" value="1"/>
</dbReference>
<dbReference type="SUPFAM" id="SSF53474">
    <property type="entry name" value="alpha/beta-Hydrolases"/>
    <property type="match status" value="1"/>
</dbReference>
<dbReference type="InterPro" id="IPR005152">
    <property type="entry name" value="Lipase_secreted"/>
</dbReference>
<evidence type="ECO:0000313" key="1">
    <source>
        <dbReference type="EMBL" id="MDH6285093.1"/>
    </source>
</evidence>
<proteinExistence type="predicted"/>
<dbReference type="PANTHER" id="PTHR34853:SF1">
    <property type="entry name" value="LIPASE 5"/>
    <property type="match status" value="1"/>
</dbReference>
<keyword evidence="1" id="KW-0378">Hydrolase</keyword>
<comment type="caution">
    <text evidence="1">The sequence shown here is derived from an EMBL/GenBank/DDBJ whole genome shotgun (WGS) entry which is preliminary data.</text>
</comment>
<feature type="non-terminal residue" evidence="1">
    <location>
        <position position="1"/>
    </location>
</feature>
<dbReference type="RefSeq" id="WP_280764240.1">
    <property type="nucleotide sequence ID" value="NZ_JARXVC010000040.1"/>
</dbReference>
<sequence length="253" mass="25778">VAIPDHLGPTSAYGAARLGGQITLDGIRAAQNYAALELKGGPVGMAGYSGGGMATAMAAALAPTYAPELNLAGSAYGGAPLNIGKMATALGENPHPVFGLAMAAALGLEREYPNAMPVTSQLNETGLALRDRIANACTNDIIASGAGKSVREVSTSADLLGSAPVQAVLDHNSVEKIASVPNAPVFEWHAGQDALIPVDSITNTMRRYCDAGVPVQSKTVWSPDHLSAAVLGLPDALQFLEDRFAGAPTSTTC</sequence>
<protein>
    <submittedName>
        <fullName evidence="1">Dienelactone hydrolase</fullName>
    </submittedName>
</protein>
<dbReference type="InterPro" id="IPR029058">
    <property type="entry name" value="AB_hydrolase_fold"/>
</dbReference>
<dbReference type="EMBL" id="JARXVC010000040">
    <property type="protein sequence ID" value="MDH6285093.1"/>
    <property type="molecule type" value="Genomic_DNA"/>
</dbReference>
<gene>
    <name evidence="1" type="ORF">M2280_006357</name>
</gene>
<evidence type="ECO:0000313" key="2">
    <source>
        <dbReference type="Proteomes" id="UP001160334"/>
    </source>
</evidence>
<reference evidence="1 2" key="1">
    <citation type="submission" date="2023-04" db="EMBL/GenBank/DDBJ databases">
        <title>Forest soil microbial communities from Buena Vista Peninsula, Colon Province, Panama.</title>
        <authorList>
            <person name="Bouskill N."/>
        </authorList>
    </citation>
    <scope>NUCLEOTIDE SEQUENCE [LARGE SCALE GENOMIC DNA]</scope>
    <source>
        <strain evidence="1 2">CFH S0262</strain>
    </source>
</reference>
<keyword evidence="2" id="KW-1185">Reference proteome</keyword>
<accession>A0ABT6ML91</accession>
<dbReference type="Gene3D" id="1.10.260.130">
    <property type="match status" value="1"/>
</dbReference>
<name>A0ABT6ML91_9NOCA</name>
<dbReference type="Pfam" id="PF03583">
    <property type="entry name" value="LIP"/>
    <property type="match status" value="1"/>
</dbReference>
<organism evidence="1 2">
    <name type="scientific">Prescottella agglutinans</name>
    <dbReference type="NCBI Taxonomy" id="1644129"/>
    <lineage>
        <taxon>Bacteria</taxon>
        <taxon>Bacillati</taxon>
        <taxon>Actinomycetota</taxon>
        <taxon>Actinomycetes</taxon>
        <taxon>Mycobacteriales</taxon>
        <taxon>Nocardiaceae</taxon>
        <taxon>Prescottella</taxon>
    </lineage>
</organism>
<dbReference type="GO" id="GO:0016787">
    <property type="term" value="F:hydrolase activity"/>
    <property type="evidence" value="ECO:0007669"/>
    <property type="project" value="UniProtKB-KW"/>
</dbReference>
<dbReference type="Gene3D" id="3.40.50.1820">
    <property type="entry name" value="alpha/beta hydrolase"/>
    <property type="match status" value="1"/>
</dbReference>
<dbReference type="Proteomes" id="UP001160334">
    <property type="component" value="Unassembled WGS sequence"/>
</dbReference>